<sequence length="57" mass="6644">MPTEKTRPCGKQRRITILQGRFPAFGVFVESSSLLSVLTHFDMVRSRPQGLRFYDWV</sequence>
<evidence type="ECO:0000313" key="1">
    <source>
        <dbReference type="EMBL" id="KOF86974.1"/>
    </source>
</evidence>
<organism evidence="1">
    <name type="scientific">Octopus bimaculoides</name>
    <name type="common">California two-spotted octopus</name>
    <dbReference type="NCBI Taxonomy" id="37653"/>
    <lineage>
        <taxon>Eukaryota</taxon>
        <taxon>Metazoa</taxon>
        <taxon>Spiralia</taxon>
        <taxon>Lophotrochozoa</taxon>
        <taxon>Mollusca</taxon>
        <taxon>Cephalopoda</taxon>
        <taxon>Coleoidea</taxon>
        <taxon>Octopodiformes</taxon>
        <taxon>Octopoda</taxon>
        <taxon>Incirrata</taxon>
        <taxon>Octopodidae</taxon>
        <taxon>Octopus</taxon>
    </lineage>
</organism>
<gene>
    <name evidence="1" type="ORF">OCBIM_22017655mg</name>
</gene>
<reference evidence="1" key="1">
    <citation type="submission" date="2015-07" db="EMBL/GenBank/DDBJ databases">
        <title>MeaNS - Measles Nucleotide Surveillance Program.</title>
        <authorList>
            <person name="Tran T."/>
            <person name="Druce J."/>
        </authorList>
    </citation>
    <scope>NUCLEOTIDE SEQUENCE</scope>
    <source>
        <strain evidence="1">UCB-OBI-ISO-001</strain>
        <tissue evidence="1">Gonad</tissue>
    </source>
</reference>
<dbReference type="AlphaFoldDB" id="A0A0L8HCZ6"/>
<proteinExistence type="predicted"/>
<accession>A0A0L8HCZ6</accession>
<protein>
    <submittedName>
        <fullName evidence="1">Uncharacterized protein</fullName>
    </submittedName>
</protein>
<name>A0A0L8HCZ6_OCTBM</name>
<dbReference type="EMBL" id="KQ418525">
    <property type="protein sequence ID" value="KOF86974.1"/>
    <property type="molecule type" value="Genomic_DNA"/>
</dbReference>